<evidence type="ECO:0000313" key="2">
    <source>
        <dbReference type="EMBL" id="MCS0658526.1"/>
    </source>
</evidence>
<protein>
    <submittedName>
        <fullName evidence="2">Cbb3-type cytochrome c oxidase subunit I</fullName>
    </submittedName>
</protein>
<keyword evidence="1" id="KW-0472">Membrane</keyword>
<dbReference type="EMBL" id="JANUGU010000002">
    <property type="protein sequence ID" value="MCS0658526.1"/>
    <property type="molecule type" value="Genomic_DNA"/>
</dbReference>
<name>A0ABT2CX36_9BURK</name>
<feature type="transmembrane region" description="Helical" evidence="1">
    <location>
        <begin position="52"/>
        <end position="75"/>
    </location>
</feature>
<organism evidence="2 3">
    <name type="scientific">Massilia terrae</name>
    <dbReference type="NCBI Taxonomy" id="1811224"/>
    <lineage>
        <taxon>Bacteria</taxon>
        <taxon>Pseudomonadati</taxon>
        <taxon>Pseudomonadota</taxon>
        <taxon>Betaproteobacteria</taxon>
        <taxon>Burkholderiales</taxon>
        <taxon>Oxalobacteraceae</taxon>
        <taxon>Telluria group</taxon>
        <taxon>Massilia</taxon>
    </lineage>
</organism>
<keyword evidence="3" id="KW-1185">Reference proteome</keyword>
<evidence type="ECO:0000313" key="3">
    <source>
        <dbReference type="Proteomes" id="UP001204621"/>
    </source>
</evidence>
<keyword evidence="1" id="KW-0812">Transmembrane</keyword>
<proteinExistence type="predicted"/>
<feature type="transmembrane region" description="Helical" evidence="1">
    <location>
        <begin position="81"/>
        <end position="103"/>
    </location>
</feature>
<feature type="transmembrane region" description="Helical" evidence="1">
    <location>
        <begin position="18"/>
        <end position="40"/>
    </location>
</feature>
<accession>A0ABT2CX36</accession>
<comment type="caution">
    <text evidence="2">The sequence shown here is derived from an EMBL/GenBank/DDBJ whole genome shotgun (WGS) entry which is preliminary data.</text>
</comment>
<dbReference type="SUPFAM" id="SSF81442">
    <property type="entry name" value="Cytochrome c oxidase subunit I-like"/>
    <property type="match status" value="1"/>
</dbReference>
<dbReference type="Proteomes" id="UP001204621">
    <property type="component" value="Unassembled WGS sequence"/>
</dbReference>
<dbReference type="InterPro" id="IPR036927">
    <property type="entry name" value="Cyt_c_oxase-like_su1_sf"/>
</dbReference>
<dbReference type="Gene3D" id="1.20.210.10">
    <property type="entry name" value="Cytochrome c oxidase-like, subunit I domain"/>
    <property type="match status" value="1"/>
</dbReference>
<keyword evidence="1" id="KW-1133">Transmembrane helix</keyword>
<gene>
    <name evidence="2" type="ORF">NX778_10670</name>
</gene>
<reference evidence="2 3" key="1">
    <citation type="submission" date="2022-08" db="EMBL/GenBank/DDBJ databases">
        <title>Reclassification of Massilia species as members of the genera Telluria, Duganella, Pseudoduganella, Mokoshia gen. nov. and Zemynaea gen. nov. using orthogonal and non-orthogonal genome-based approaches.</title>
        <authorList>
            <person name="Bowman J.P."/>
        </authorList>
    </citation>
    <scope>NUCLEOTIDE SEQUENCE [LARGE SCALE GENOMIC DNA]</scope>
    <source>
        <strain evidence="2 3">JCM 31606</strain>
    </source>
</reference>
<evidence type="ECO:0000256" key="1">
    <source>
        <dbReference type="SAM" id="Phobius"/>
    </source>
</evidence>
<dbReference type="RefSeq" id="WP_258811704.1">
    <property type="nucleotide sequence ID" value="NZ_JANUGU010000002.1"/>
</dbReference>
<feature type="transmembrane region" description="Helical" evidence="1">
    <location>
        <begin position="110"/>
        <end position="131"/>
    </location>
</feature>
<sequence length="155" mass="16224">MHTTASYAAPQFSRAGVIWLKLAITYLIIGVGLGIAMGASRNFALAPVHAHINLLGWTTMALAGLVYTVFPVAGASRLAKIHFWLINLSVPVMLGSLAVLLLGNPAIEPVLALSEIVAAIGIAAFAANIYLNVGKTVEVADEEMEAYAPARSAAR</sequence>